<feature type="compositionally biased region" description="Polar residues" evidence="1">
    <location>
        <begin position="172"/>
        <end position="190"/>
    </location>
</feature>
<proteinExistence type="predicted"/>
<keyword evidence="3" id="KW-1185">Reference proteome</keyword>
<feature type="region of interest" description="Disordered" evidence="1">
    <location>
        <begin position="162"/>
        <end position="225"/>
    </location>
</feature>
<organism evidence="2 3">
    <name type="scientific">Gnomoniopsis smithogilvyi</name>
    <dbReference type="NCBI Taxonomy" id="1191159"/>
    <lineage>
        <taxon>Eukaryota</taxon>
        <taxon>Fungi</taxon>
        <taxon>Dikarya</taxon>
        <taxon>Ascomycota</taxon>
        <taxon>Pezizomycotina</taxon>
        <taxon>Sordariomycetes</taxon>
        <taxon>Sordariomycetidae</taxon>
        <taxon>Diaporthales</taxon>
        <taxon>Gnomoniaceae</taxon>
        <taxon>Gnomoniopsis</taxon>
    </lineage>
</organism>
<dbReference type="AlphaFoldDB" id="A0A9W9CWW0"/>
<reference evidence="2" key="1">
    <citation type="submission" date="2022-10" db="EMBL/GenBank/DDBJ databases">
        <title>Tapping the CABI collections for fungal endophytes: first genome assemblies for Collariella, Neodidymelliopsis, Ascochyta clinopodiicola, Didymella pomorum, Didymosphaeria variabile, Neocosmospora piperis and Neocucurbitaria cava.</title>
        <authorList>
            <person name="Hill R."/>
        </authorList>
    </citation>
    <scope>NUCLEOTIDE SEQUENCE</scope>
    <source>
        <strain evidence="2">IMI 355082</strain>
    </source>
</reference>
<feature type="compositionally biased region" description="Polar residues" evidence="1">
    <location>
        <begin position="197"/>
        <end position="216"/>
    </location>
</feature>
<feature type="region of interest" description="Disordered" evidence="1">
    <location>
        <begin position="1"/>
        <end position="140"/>
    </location>
</feature>
<feature type="compositionally biased region" description="Polar residues" evidence="1">
    <location>
        <begin position="258"/>
        <end position="271"/>
    </location>
</feature>
<accession>A0A9W9CWW0</accession>
<dbReference type="OrthoDB" id="10440539at2759"/>
<feature type="compositionally biased region" description="Polar residues" evidence="1">
    <location>
        <begin position="116"/>
        <end position="130"/>
    </location>
</feature>
<feature type="compositionally biased region" description="Polar residues" evidence="1">
    <location>
        <begin position="79"/>
        <end position="101"/>
    </location>
</feature>
<feature type="compositionally biased region" description="Polar residues" evidence="1">
    <location>
        <begin position="298"/>
        <end position="308"/>
    </location>
</feature>
<comment type="caution">
    <text evidence="2">The sequence shown here is derived from an EMBL/GenBank/DDBJ whole genome shotgun (WGS) entry which is preliminary data.</text>
</comment>
<protein>
    <submittedName>
        <fullName evidence="2">Uncharacterized protein</fullName>
    </submittedName>
</protein>
<evidence type="ECO:0000313" key="2">
    <source>
        <dbReference type="EMBL" id="KAJ4390620.1"/>
    </source>
</evidence>
<dbReference type="Proteomes" id="UP001140453">
    <property type="component" value="Unassembled WGS sequence"/>
</dbReference>
<evidence type="ECO:0000313" key="3">
    <source>
        <dbReference type="Proteomes" id="UP001140453"/>
    </source>
</evidence>
<feature type="region of interest" description="Disordered" evidence="1">
    <location>
        <begin position="253"/>
        <end position="334"/>
    </location>
</feature>
<gene>
    <name evidence="2" type="ORF">N0V93_004216</name>
</gene>
<feature type="compositionally biased region" description="Polar residues" evidence="1">
    <location>
        <begin position="28"/>
        <end position="48"/>
    </location>
</feature>
<name>A0A9W9CWW0_9PEZI</name>
<dbReference type="EMBL" id="JAPEVB010000003">
    <property type="protein sequence ID" value="KAJ4390620.1"/>
    <property type="molecule type" value="Genomic_DNA"/>
</dbReference>
<sequence length="360" mass="37069">MSFTGGNQTEADHIPGAFPSEAEVIGAEQNTHTSQNSTLSGSKATTGGNVDEKQREFLEQQEAAHTAGGWQTDKHTPGFKQNENRSGTISSQDKTLSQESSRAGLETPTSGARIAETSSSVGEPNLNTHNTGHDESSMGSSLATMATAVGLAAKDAIIAAKDSAAPAASAATEQAKNLTGYGQENTTPSVNHAAEQDGNSAAYNRNNVASSASSGNRDIVPTDGALSTAGSAATYAKDTAYSAANTAQSYAPSILGEPSNTGSVANTNDNASRLPASQGDKPLGTTHDLAVENKSQTDKNLLGQSQTQETKRPHADLTNRVQGLEEQLSPESMTPGVVTVLGTEQDRSFPLGATDHVVPT</sequence>
<feature type="compositionally biased region" description="Low complexity" evidence="1">
    <location>
        <begin position="162"/>
        <end position="171"/>
    </location>
</feature>
<evidence type="ECO:0000256" key="1">
    <source>
        <dbReference type="SAM" id="MobiDB-lite"/>
    </source>
</evidence>